<keyword evidence="2" id="KW-0732">Signal</keyword>
<gene>
    <name evidence="3" type="ORF">RIF29_16007</name>
</gene>
<evidence type="ECO:0008006" key="5">
    <source>
        <dbReference type="Google" id="ProtNLM"/>
    </source>
</evidence>
<feature type="transmembrane region" description="Helical" evidence="1">
    <location>
        <begin position="93"/>
        <end position="113"/>
    </location>
</feature>
<dbReference type="EMBL" id="JAYWIO010000003">
    <property type="protein sequence ID" value="KAK7274906.1"/>
    <property type="molecule type" value="Genomic_DNA"/>
</dbReference>
<keyword evidence="4" id="KW-1185">Reference proteome</keyword>
<accession>A0AAN9FI33</accession>
<evidence type="ECO:0000313" key="3">
    <source>
        <dbReference type="EMBL" id="KAK7274906.1"/>
    </source>
</evidence>
<protein>
    <recommendedName>
        <fullName evidence="5">Secreted protein</fullName>
    </recommendedName>
</protein>
<keyword evidence="1" id="KW-1133">Transmembrane helix</keyword>
<evidence type="ECO:0000256" key="1">
    <source>
        <dbReference type="SAM" id="Phobius"/>
    </source>
</evidence>
<dbReference type="Proteomes" id="UP001372338">
    <property type="component" value="Unassembled WGS sequence"/>
</dbReference>
<organism evidence="3 4">
    <name type="scientific">Crotalaria pallida</name>
    <name type="common">Smooth rattlebox</name>
    <name type="synonym">Crotalaria striata</name>
    <dbReference type="NCBI Taxonomy" id="3830"/>
    <lineage>
        <taxon>Eukaryota</taxon>
        <taxon>Viridiplantae</taxon>
        <taxon>Streptophyta</taxon>
        <taxon>Embryophyta</taxon>
        <taxon>Tracheophyta</taxon>
        <taxon>Spermatophyta</taxon>
        <taxon>Magnoliopsida</taxon>
        <taxon>eudicotyledons</taxon>
        <taxon>Gunneridae</taxon>
        <taxon>Pentapetalae</taxon>
        <taxon>rosids</taxon>
        <taxon>fabids</taxon>
        <taxon>Fabales</taxon>
        <taxon>Fabaceae</taxon>
        <taxon>Papilionoideae</taxon>
        <taxon>50 kb inversion clade</taxon>
        <taxon>genistoids sensu lato</taxon>
        <taxon>core genistoids</taxon>
        <taxon>Crotalarieae</taxon>
        <taxon>Crotalaria</taxon>
    </lineage>
</organism>
<dbReference type="AlphaFoldDB" id="A0AAN9FI33"/>
<proteinExistence type="predicted"/>
<feature type="signal peptide" evidence="2">
    <location>
        <begin position="1"/>
        <end position="19"/>
    </location>
</feature>
<keyword evidence="1" id="KW-0472">Membrane</keyword>
<feature type="chain" id="PRO_5043044119" description="Secreted protein" evidence="2">
    <location>
        <begin position="20"/>
        <end position="114"/>
    </location>
</feature>
<keyword evidence="1" id="KW-0812">Transmembrane</keyword>
<name>A0AAN9FI33_CROPI</name>
<sequence>MTTTTITMMVLILIGGTNATISYFSDGLKAGIRPTLLGCSQVLAASARYPPSSFSIVLAALLLPLTHDAPLAPPPHKFAFVFFRLRRTARAPVFFLFLSLLRPCFASAPPPLLG</sequence>
<evidence type="ECO:0000313" key="4">
    <source>
        <dbReference type="Proteomes" id="UP001372338"/>
    </source>
</evidence>
<evidence type="ECO:0000256" key="2">
    <source>
        <dbReference type="SAM" id="SignalP"/>
    </source>
</evidence>
<reference evidence="3 4" key="1">
    <citation type="submission" date="2024-01" db="EMBL/GenBank/DDBJ databases">
        <title>The genomes of 5 underutilized Papilionoideae crops provide insights into root nodulation and disease resistanc.</title>
        <authorList>
            <person name="Yuan L."/>
        </authorList>
    </citation>
    <scope>NUCLEOTIDE SEQUENCE [LARGE SCALE GENOMIC DNA]</scope>
    <source>
        <strain evidence="3">ZHUSHIDOU_FW_LH</strain>
        <tissue evidence="3">Leaf</tissue>
    </source>
</reference>
<comment type="caution">
    <text evidence="3">The sequence shown here is derived from an EMBL/GenBank/DDBJ whole genome shotgun (WGS) entry which is preliminary data.</text>
</comment>